<feature type="compositionally biased region" description="Basic and acidic residues" evidence="1">
    <location>
        <begin position="205"/>
        <end position="220"/>
    </location>
</feature>
<dbReference type="KEGG" id="ibu:IB211_02370c"/>
<sequence length="220" mass="24841">MGIELEQKYVVDSQRPWQVQAELLSLLNRAGYEVRLLGETPQEDVYYDTTEDDFLLTGGSLRVRRRGERRVLTLKTPVGQTPQTGAFARREEELELSSDALPAGFLRERLPELDPDALRPAAQVENLRRTYEVKGPAGCRFELAFDDVIFRDAGTGETARERQVEIERLEGTEADLARLVRETAGRVAALRSVTDSKYQRARKRAGPEGRRGQDKRTPPG</sequence>
<protein>
    <recommendedName>
        <fullName evidence="2">CYTH domain-containing protein</fullName>
    </recommendedName>
</protein>
<reference evidence="4" key="2">
    <citation type="submission" date="2015-04" db="EMBL/GenBank/DDBJ databases">
        <title>A butyrogenic pathway from the amino acid lysine in a human gut commensal.</title>
        <authorList>
            <person name="de Vos W.M."/>
            <person name="Bui N.T.P."/>
            <person name="Plugge C.M."/>
            <person name="Ritari J."/>
        </authorList>
    </citation>
    <scope>NUCLEOTIDE SEQUENCE [LARGE SCALE GENOMIC DNA]</scope>
    <source>
        <strain evidence="4">AF211</strain>
    </source>
</reference>
<evidence type="ECO:0000313" key="4">
    <source>
        <dbReference type="Proteomes" id="UP000064844"/>
    </source>
</evidence>
<dbReference type="InterPro" id="IPR033469">
    <property type="entry name" value="CYTH-like_dom_sf"/>
</dbReference>
<evidence type="ECO:0000256" key="1">
    <source>
        <dbReference type="SAM" id="MobiDB-lite"/>
    </source>
</evidence>
<dbReference type="STRING" id="1297617.IB211_02370c"/>
<dbReference type="eggNOG" id="ENOG5033R90">
    <property type="taxonomic scope" value="Bacteria"/>
</dbReference>
<feature type="domain" description="CYTH" evidence="2">
    <location>
        <begin position="2"/>
        <end position="204"/>
    </location>
</feature>
<evidence type="ECO:0000259" key="2">
    <source>
        <dbReference type="PROSITE" id="PS51707"/>
    </source>
</evidence>
<dbReference type="EMBL" id="CP011307">
    <property type="protein sequence ID" value="ALP94761.1"/>
    <property type="molecule type" value="Genomic_DNA"/>
</dbReference>
<feature type="region of interest" description="Disordered" evidence="1">
    <location>
        <begin position="191"/>
        <end position="220"/>
    </location>
</feature>
<name>A0A0S2W611_9FIRM</name>
<reference evidence="3 4" key="1">
    <citation type="journal article" date="2015" name="Nat. Commun.">
        <title>Production of butyrate from lysine and the Amadori product fructoselysine by a human gut commensal.</title>
        <authorList>
            <person name="Bui T.P."/>
            <person name="Ritari J."/>
            <person name="Boeren S."/>
            <person name="de Waard P."/>
            <person name="Plugge C.M."/>
            <person name="de Vos W.M."/>
        </authorList>
    </citation>
    <scope>NUCLEOTIDE SEQUENCE [LARGE SCALE GENOMIC DNA]</scope>
    <source>
        <strain evidence="3 4">AF211</strain>
    </source>
</reference>
<evidence type="ECO:0000313" key="3">
    <source>
        <dbReference type="EMBL" id="ALP94761.1"/>
    </source>
</evidence>
<dbReference type="Pfam" id="PF01928">
    <property type="entry name" value="CYTH"/>
    <property type="match status" value="1"/>
</dbReference>
<dbReference type="Gene3D" id="2.40.320.10">
    <property type="entry name" value="Hypothetical Protein Pfu-838710-001"/>
    <property type="match status" value="1"/>
</dbReference>
<dbReference type="PROSITE" id="PS51707">
    <property type="entry name" value="CYTH"/>
    <property type="match status" value="1"/>
</dbReference>
<dbReference type="RefSeq" id="WP_058118133.1">
    <property type="nucleotide sequence ID" value="NZ_CP011307.1"/>
</dbReference>
<dbReference type="SUPFAM" id="SSF55154">
    <property type="entry name" value="CYTH-like phosphatases"/>
    <property type="match status" value="1"/>
</dbReference>
<keyword evidence="4" id="KW-1185">Reference proteome</keyword>
<proteinExistence type="predicted"/>
<organism evidence="3 4">
    <name type="scientific">Intestinimonas butyriciproducens</name>
    <dbReference type="NCBI Taxonomy" id="1297617"/>
    <lineage>
        <taxon>Bacteria</taxon>
        <taxon>Bacillati</taxon>
        <taxon>Bacillota</taxon>
        <taxon>Clostridia</taxon>
        <taxon>Eubacteriales</taxon>
        <taxon>Intestinimonas</taxon>
    </lineage>
</organism>
<gene>
    <name evidence="3" type="ORF">IB211_02370c</name>
</gene>
<dbReference type="AlphaFoldDB" id="A0A0S2W611"/>
<dbReference type="SMART" id="SM01118">
    <property type="entry name" value="CYTH"/>
    <property type="match status" value="1"/>
</dbReference>
<dbReference type="Proteomes" id="UP000064844">
    <property type="component" value="Chromosome"/>
</dbReference>
<accession>A0A0S2W611</accession>
<dbReference type="InterPro" id="IPR023577">
    <property type="entry name" value="CYTH_domain"/>
</dbReference>